<reference evidence="1" key="1">
    <citation type="submission" date="2023-06" db="EMBL/GenBank/DDBJ databases">
        <authorList>
            <person name="Kurt Z."/>
        </authorList>
    </citation>
    <scope>NUCLEOTIDE SEQUENCE</scope>
</reference>
<dbReference type="InterPro" id="IPR011992">
    <property type="entry name" value="EF-hand-dom_pair"/>
</dbReference>
<dbReference type="Proteomes" id="UP001642409">
    <property type="component" value="Unassembled WGS sequence"/>
</dbReference>
<evidence type="ECO:0000313" key="1">
    <source>
        <dbReference type="EMBL" id="CAI9957349.1"/>
    </source>
</evidence>
<dbReference type="AlphaFoldDB" id="A0AA86QQM8"/>
<keyword evidence="3" id="KW-1185">Reference proteome</keyword>
<dbReference type="Gene3D" id="1.10.238.10">
    <property type="entry name" value="EF-hand"/>
    <property type="match status" value="1"/>
</dbReference>
<reference evidence="2 3" key="2">
    <citation type="submission" date="2024-07" db="EMBL/GenBank/DDBJ databases">
        <authorList>
            <person name="Akdeniz Z."/>
        </authorList>
    </citation>
    <scope>NUCLEOTIDE SEQUENCE [LARGE SCALE GENOMIC DNA]</scope>
</reference>
<evidence type="ECO:0000313" key="2">
    <source>
        <dbReference type="EMBL" id="CAL6013077.1"/>
    </source>
</evidence>
<proteinExistence type="predicted"/>
<name>A0AA86QQM8_9EUKA</name>
<dbReference type="EMBL" id="CATOUU010000884">
    <property type="protein sequence ID" value="CAI9957349.1"/>
    <property type="molecule type" value="Genomic_DNA"/>
</dbReference>
<comment type="caution">
    <text evidence="1">The sequence shown here is derived from an EMBL/GenBank/DDBJ whole genome shotgun (WGS) entry which is preliminary data.</text>
</comment>
<gene>
    <name evidence="2" type="ORF">HINF_LOCUS23616</name>
    <name evidence="1" type="ORF">HINF_LOCUS44994</name>
</gene>
<protein>
    <submittedName>
        <fullName evidence="1">Programmed cell death protein-like protein</fullName>
    </submittedName>
    <submittedName>
        <fullName evidence="2">Programmed_cell death protein-like protein</fullName>
    </submittedName>
</protein>
<organism evidence="1">
    <name type="scientific">Hexamita inflata</name>
    <dbReference type="NCBI Taxonomy" id="28002"/>
    <lineage>
        <taxon>Eukaryota</taxon>
        <taxon>Metamonada</taxon>
        <taxon>Diplomonadida</taxon>
        <taxon>Hexamitidae</taxon>
        <taxon>Hexamitinae</taxon>
        <taxon>Hexamita</taxon>
    </lineage>
</organism>
<accession>A0AA86QQM8</accession>
<sequence>MESLEQKFNRFNVKNQNHLDAEDLATGYSSPSCPVPIEAVKLITRSITSCDFATQQDFFQVDFQVTGFINSFERFNSQYLSIKQCKDVLNMLRFRQKPATIQQIINRFAQNDRVHFPEYMMICAVLLLTQRLQSDFDPEGTGRITIESGSISCLGLWFL</sequence>
<dbReference type="SUPFAM" id="SSF47473">
    <property type="entry name" value="EF-hand"/>
    <property type="match status" value="1"/>
</dbReference>
<evidence type="ECO:0000313" key="3">
    <source>
        <dbReference type="Proteomes" id="UP001642409"/>
    </source>
</evidence>
<dbReference type="EMBL" id="CAXDID020000067">
    <property type="protein sequence ID" value="CAL6013077.1"/>
    <property type="molecule type" value="Genomic_DNA"/>
</dbReference>